<reference evidence="1 2" key="1">
    <citation type="submission" date="2014-06" db="EMBL/GenBank/DDBJ databases">
        <authorList>
            <consortium name="DOE Joint Genome Institute"/>
            <person name="Kuo A."/>
            <person name="Kohler A."/>
            <person name="Nagy L.G."/>
            <person name="Floudas D."/>
            <person name="Copeland A."/>
            <person name="Barry K.W."/>
            <person name="Cichocki N."/>
            <person name="Veneault-Fourrey C."/>
            <person name="LaButti K."/>
            <person name="Lindquist E.A."/>
            <person name="Lipzen A."/>
            <person name="Lundell T."/>
            <person name="Morin E."/>
            <person name="Murat C."/>
            <person name="Sun H."/>
            <person name="Tunlid A."/>
            <person name="Henrissat B."/>
            <person name="Grigoriev I.V."/>
            <person name="Hibbett D.S."/>
            <person name="Martin F."/>
            <person name="Nordberg H.P."/>
            <person name="Cantor M.N."/>
            <person name="Hua S.X."/>
        </authorList>
    </citation>
    <scope>NUCLEOTIDE SEQUENCE [LARGE SCALE GENOMIC DNA]</scope>
    <source>
        <strain evidence="1 2">ATCC 200175</strain>
    </source>
</reference>
<evidence type="ECO:0000313" key="2">
    <source>
        <dbReference type="Proteomes" id="UP000053647"/>
    </source>
</evidence>
<dbReference type="HOGENOM" id="CLU_002101_1_0_1"/>
<proteinExistence type="predicted"/>
<dbReference type="EMBL" id="KN820513">
    <property type="protein sequence ID" value="KIJ06108.1"/>
    <property type="molecule type" value="Genomic_DNA"/>
</dbReference>
<name>A0A0C9T3S9_PAXIN</name>
<feature type="non-terminal residue" evidence="1">
    <location>
        <position position="336"/>
    </location>
</feature>
<gene>
    <name evidence="1" type="ORF">PAXINDRAFT_22485</name>
</gene>
<dbReference type="OrthoDB" id="3269001at2759"/>
<dbReference type="Proteomes" id="UP000053647">
    <property type="component" value="Unassembled WGS sequence"/>
</dbReference>
<protein>
    <submittedName>
        <fullName evidence="1">Uncharacterized protein</fullName>
    </submittedName>
</protein>
<accession>A0A0C9T3S9</accession>
<evidence type="ECO:0000313" key="1">
    <source>
        <dbReference type="EMBL" id="KIJ06108.1"/>
    </source>
</evidence>
<organism evidence="1 2">
    <name type="scientific">Paxillus involutus ATCC 200175</name>
    <dbReference type="NCBI Taxonomy" id="664439"/>
    <lineage>
        <taxon>Eukaryota</taxon>
        <taxon>Fungi</taxon>
        <taxon>Dikarya</taxon>
        <taxon>Basidiomycota</taxon>
        <taxon>Agaricomycotina</taxon>
        <taxon>Agaricomycetes</taxon>
        <taxon>Agaricomycetidae</taxon>
        <taxon>Boletales</taxon>
        <taxon>Paxilineae</taxon>
        <taxon>Paxillaceae</taxon>
        <taxon>Paxillus</taxon>
    </lineage>
</organism>
<sequence length="336" mass="38306">MHNLFLGLVQFHFRDLIVIDKPSNKELRKFQKEPDTPLDAKELAKGRKMLASKPTYAILNRLRAPVLLKLVEEGGGFADLDSNQKRPTKKSMIDVLLSKPVQPPVPMEVDDEDVVMDDGIIGQDIVEEYQNFKNDVNKKKKAVEPLTDPEINIIQGKLRSITRPTWHRGPPTNLGEAEHGKLKAEQWRSSIEFDLPVILYWLWGCGTASGEPDEGKQVPIHEVHESVPNMPTRHLPRTVMAPNHHASLHMNEFLLRYGPMHGWWMFPFERIIGTLQKTNTNHKIGELERTMLETFCAAANIKALMQRCDVPILKEAEEILKHCCTPYGGQDFVTDM</sequence>
<dbReference type="AlphaFoldDB" id="A0A0C9T3S9"/>
<keyword evidence="2" id="KW-1185">Reference proteome</keyword>
<reference evidence="2" key="2">
    <citation type="submission" date="2015-01" db="EMBL/GenBank/DDBJ databases">
        <title>Evolutionary Origins and Diversification of the Mycorrhizal Mutualists.</title>
        <authorList>
            <consortium name="DOE Joint Genome Institute"/>
            <consortium name="Mycorrhizal Genomics Consortium"/>
            <person name="Kohler A."/>
            <person name="Kuo A."/>
            <person name="Nagy L.G."/>
            <person name="Floudas D."/>
            <person name="Copeland A."/>
            <person name="Barry K.W."/>
            <person name="Cichocki N."/>
            <person name="Veneault-Fourrey C."/>
            <person name="LaButti K."/>
            <person name="Lindquist E.A."/>
            <person name="Lipzen A."/>
            <person name="Lundell T."/>
            <person name="Morin E."/>
            <person name="Murat C."/>
            <person name="Riley R."/>
            <person name="Ohm R."/>
            <person name="Sun H."/>
            <person name="Tunlid A."/>
            <person name="Henrissat B."/>
            <person name="Grigoriev I.V."/>
            <person name="Hibbett D.S."/>
            <person name="Martin F."/>
        </authorList>
    </citation>
    <scope>NUCLEOTIDE SEQUENCE [LARGE SCALE GENOMIC DNA]</scope>
    <source>
        <strain evidence="2">ATCC 200175</strain>
    </source>
</reference>